<keyword evidence="1" id="KW-1133">Transmembrane helix</keyword>
<dbReference type="EMBL" id="CP055156">
    <property type="protein sequence ID" value="QNF31597.1"/>
    <property type="molecule type" value="Genomic_DNA"/>
</dbReference>
<keyword evidence="1" id="KW-0812">Transmembrane</keyword>
<feature type="transmembrane region" description="Helical" evidence="1">
    <location>
        <begin position="55"/>
        <end position="76"/>
    </location>
</feature>
<feature type="transmembrane region" description="Helical" evidence="1">
    <location>
        <begin position="110"/>
        <end position="134"/>
    </location>
</feature>
<dbReference type="AlphaFoldDB" id="A0A7G7G363"/>
<sequence length="198" mass="22507">MNLPFRISGKLSWLFGSFSFIGQHFKVIMALGFIAGLGRVIQLGGFGEVTSVTHIVLEVIIESARLLLFVYALGLANVKSGLSRIKHLFTQKPNRKLKWQAAKQNFKNNWLAFVFNCVGFSLIAAGFNYLIYLLAYETCLYLTLISHQILVSTASEWTILLFFKNLSVIPFTLVFEALFFLWITNTFHLNKPFLNQSL</sequence>
<feature type="transmembrane region" description="Helical" evidence="1">
    <location>
        <begin position="168"/>
        <end position="189"/>
    </location>
</feature>
<gene>
    <name evidence="2" type="ORF">HUW51_02225</name>
</gene>
<dbReference type="Proteomes" id="UP000515237">
    <property type="component" value="Chromosome"/>
</dbReference>
<reference evidence="2 3" key="1">
    <citation type="journal article" date="2018" name="Int. J. Syst. Evol. Microbiol.">
        <title>Adhaeribacter swui sp. nov., isolated from wet mud.</title>
        <authorList>
            <person name="Kim D.U."/>
            <person name="Kim K.W."/>
            <person name="Kang M.S."/>
            <person name="Kim J.Y."/>
            <person name="Jang J.H."/>
            <person name="Kim M.K."/>
        </authorList>
    </citation>
    <scope>NUCLEOTIDE SEQUENCE [LARGE SCALE GENOMIC DNA]</scope>
    <source>
        <strain evidence="2 3">KCTC 52873</strain>
    </source>
</reference>
<evidence type="ECO:0000313" key="3">
    <source>
        <dbReference type="Proteomes" id="UP000515237"/>
    </source>
</evidence>
<accession>A0A7G7G363</accession>
<evidence type="ECO:0000313" key="2">
    <source>
        <dbReference type="EMBL" id="QNF31597.1"/>
    </source>
</evidence>
<dbReference type="RefSeq" id="WP_185272377.1">
    <property type="nucleotide sequence ID" value="NZ_CP055156.1"/>
</dbReference>
<name>A0A7G7G363_9BACT</name>
<feature type="transmembrane region" description="Helical" evidence="1">
    <location>
        <begin position="12"/>
        <end position="35"/>
    </location>
</feature>
<keyword evidence="1" id="KW-0472">Membrane</keyword>
<dbReference type="KEGG" id="aswu:HUW51_02225"/>
<evidence type="ECO:0000256" key="1">
    <source>
        <dbReference type="SAM" id="Phobius"/>
    </source>
</evidence>
<protein>
    <submittedName>
        <fullName evidence="2">Uncharacterized protein</fullName>
    </submittedName>
</protein>
<keyword evidence="3" id="KW-1185">Reference proteome</keyword>
<organism evidence="2 3">
    <name type="scientific">Adhaeribacter swui</name>
    <dbReference type="NCBI Taxonomy" id="2086471"/>
    <lineage>
        <taxon>Bacteria</taxon>
        <taxon>Pseudomonadati</taxon>
        <taxon>Bacteroidota</taxon>
        <taxon>Cytophagia</taxon>
        <taxon>Cytophagales</taxon>
        <taxon>Hymenobacteraceae</taxon>
        <taxon>Adhaeribacter</taxon>
    </lineage>
</organism>
<proteinExistence type="predicted"/>